<dbReference type="InterPro" id="IPR029767">
    <property type="entry name" value="WecB-like"/>
</dbReference>
<gene>
    <name evidence="8" type="ORF">GN331_05820</name>
</gene>
<dbReference type="Pfam" id="PF02350">
    <property type="entry name" value="Epimerase_2"/>
    <property type="match status" value="1"/>
</dbReference>
<dbReference type="PANTHER" id="PTHR43174:SF2">
    <property type="entry name" value="UDP-N-ACETYLGLUCOSAMINE 2-EPIMERASE"/>
    <property type="match status" value="1"/>
</dbReference>
<comment type="similarity">
    <text evidence="3 6">Belongs to the UDP-N-acetylglucosamine 2-epimerase family.</text>
</comment>
<keyword evidence="9" id="KW-1185">Reference proteome</keyword>
<dbReference type="GO" id="GO:0008761">
    <property type="term" value="F:UDP-N-acetylglucosamine 2-epimerase activity"/>
    <property type="evidence" value="ECO:0007669"/>
    <property type="project" value="UniProtKB-EC"/>
</dbReference>
<dbReference type="InterPro" id="IPR003331">
    <property type="entry name" value="UDP_GlcNAc_Epimerase_2_dom"/>
</dbReference>
<evidence type="ECO:0000313" key="8">
    <source>
        <dbReference type="EMBL" id="MUV13724.1"/>
    </source>
</evidence>
<evidence type="ECO:0000256" key="1">
    <source>
        <dbReference type="ARBA" id="ARBA00023235"/>
    </source>
</evidence>
<dbReference type="PANTHER" id="PTHR43174">
    <property type="entry name" value="UDP-N-ACETYLGLUCOSAMINE 2-EPIMERASE"/>
    <property type="match status" value="1"/>
</dbReference>
<evidence type="ECO:0000259" key="7">
    <source>
        <dbReference type="Pfam" id="PF02350"/>
    </source>
</evidence>
<dbReference type="EMBL" id="WOXT01000001">
    <property type="protein sequence ID" value="MUV13724.1"/>
    <property type="molecule type" value="Genomic_DNA"/>
</dbReference>
<evidence type="ECO:0000256" key="4">
    <source>
        <dbReference type="ARBA" id="ARBA00038858"/>
    </source>
</evidence>
<accession>A0A7C9LKS5</accession>
<organism evidence="8 9">
    <name type="scientific">Noviluteimonas gilva</name>
    <dbReference type="NCBI Taxonomy" id="2682097"/>
    <lineage>
        <taxon>Bacteria</taxon>
        <taxon>Pseudomonadati</taxon>
        <taxon>Pseudomonadota</taxon>
        <taxon>Gammaproteobacteria</taxon>
        <taxon>Lysobacterales</taxon>
        <taxon>Lysobacteraceae</taxon>
        <taxon>Noviluteimonas</taxon>
    </lineage>
</organism>
<reference evidence="8 9" key="1">
    <citation type="submission" date="2019-12" db="EMBL/GenBank/DDBJ databases">
        <authorList>
            <person name="Xu J."/>
        </authorList>
    </citation>
    <scope>NUCLEOTIDE SEQUENCE [LARGE SCALE GENOMIC DNA]</scope>
    <source>
        <strain evidence="8 9">HX-5-24</strain>
    </source>
</reference>
<protein>
    <recommendedName>
        <fullName evidence="5">UDP-N-acetylglucosamine 2-epimerase</fullName>
        <ecNumber evidence="4">5.1.3.14</ecNumber>
    </recommendedName>
</protein>
<feature type="domain" description="UDP-N-acetylglucosamine 2-epimerase" evidence="7">
    <location>
        <begin position="19"/>
        <end position="365"/>
    </location>
</feature>
<evidence type="ECO:0000256" key="2">
    <source>
        <dbReference type="ARBA" id="ARBA00036080"/>
    </source>
</evidence>
<evidence type="ECO:0000256" key="6">
    <source>
        <dbReference type="RuleBase" id="RU003513"/>
    </source>
</evidence>
<dbReference type="EC" id="5.1.3.14" evidence="4"/>
<dbReference type="Proteomes" id="UP000479692">
    <property type="component" value="Unassembled WGS sequence"/>
</dbReference>
<comment type="catalytic activity">
    <reaction evidence="2">
        <text>UDP-N-acetyl-alpha-D-glucosamine = UDP-N-acetyl-alpha-D-mannosamine</text>
        <dbReference type="Rhea" id="RHEA:17213"/>
        <dbReference type="ChEBI" id="CHEBI:57705"/>
        <dbReference type="ChEBI" id="CHEBI:68623"/>
        <dbReference type="EC" id="5.1.3.14"/>
    </reaction>
</comment>
<dbReference type="Gene3D" id="3.40.50.2000">
    <property type="entry name" value="Glycogen Phosphorylase B"/>
    <property type="match status" value="2"/>
</dbReference>
<name>A0A7C9LKS5_9GAMM</name>
<comment type="caution">
    <text evidence="8">The sequence shown here is derived from an EMBL/GenBank/DDBJ whole genome shotgun (WGS) entry which is preliminary data.</text>
</comment>
<evidence type="ECO:0000313" key="9">
    <source>
        <dbReference type="Proteomes" id="UP000479692"/>
    </source>
</evidence>
<sequence length="374" mass="41287">MVVFGTRPEAIKMAPVVHAIQAHPDLEAQVVVTAQHRQMLDQVLEVFDIRPDADLDLMQQGQTLPDLTSRIVTGMTPVFQQFAPDLVLVHGDTSTTLSTSLAAFYARVPIGHVEAGLRTGNMHAPWPEEMNRRLTAPLCALHFAPTPRSRENLEREGIAADGIHVTGNTVIDALLEVDARLREDAQLRGAMEARFPFLDPNRRLLLITGHRRENFGEGFERICRAIARLAARPDLQIVYPVHLNPNVQEPVRRHLAGLSNVHLVEPQDYLPFVFLMQRSYVILTDSGGVQEEAPSLGKPVLVMRDTTERPEAVDAGTVLLVGTDENRIAESVAHLLDDAQAYARMSTAHNPYGDGLAGKRIAQVIASRFASRDA</sequence>
<evidence type="ECO:0000256" key="5">
    <source>
        <dbReference type="ARBA" id="ARBA00074883"/>
    </source>
</evidence>
<dbReference type="CDD" id="cd03786">
    <property type="entry name" value="GTB_UDP-GlcNAc_2-Epimerase"/>
    <property type="match status" value="1"/>
</dbReference>
<dbReference type="NCBIfam" id="TIGR00236">
    <property type="entry name" value="wecB"/>
    <property type="match status" value="1"/>
</dbReference>
<proteinExistence type="inferred from homology"/>
<dbReference type="FunFam" id="3.40.50.2000:FF:000043">
    <property type="entry name" value="UDP-N-acetylglucosamine 2-epimerase"/>
    <property type="match status" value="1"/>
</dbReference>
<dbReference type="AlphaFoldDB" id="A0A7C9LKS5"/>
<evidence type="ECO:0000256" key="3">
    <source>
        <dbReference type="ARBA" id="ARBA00038209"/>
    </source>
</evidence>
<keyword evidence="1 6" id="KW-0413">Isomerase</keyword>
<dbReference type="SUPFAM" id="SSF53756">
    <property type="entry name" value="UDP-Glycosyltransferase/glycogen phosphorylase"/>
    <property type="match status" value="1"/>
</dbReference>